<dbReference type="EnsemblProtists" id="PYU1_T004409">
    <property type="protein sequence ID" value="PYU1_T004409"/>
    <property type="gene ID" value="PYU1_G004399"/>
</dbReference>
<dbReference type="EMBL" id="GL376631">
    <property type="status" value="NOT_ANNOTATED_CDS"/>
    <property type="molecule type" value="Genomic_DNA"/>
</dbReference>
<organism evidence="1 2">
    <name type="scientific">Globisporangium ultimum (strain ATCC 200006 / CBS 805.95 / DAOM BR144)</name>
    <name type="common">Pythium ultimum</name>
    <dbReference type="NCBI Taxonomy" id="431595"/>
    <lineage>
        <taxon>Eukaryota</taxon>
        <taxon>Sar</taxon>
        <taxon>Stramenopiles</taxon>
        <taxon>Oomycota</taxon>
        <taxon>Peronosporomycetes</taxon>
        <taxon>Pythiales</taxon>
        <taxon>Pythiaceae</taxon>
        <taxon>Globisporangium</taxon>
    </lineage>
</organism>
<dbReference type="InParanoid" id="K3WHG7"/>
<evidence type="ECO:0000313" key="2">
    <source>
        <dbReference type="Proteomes" id="UP000019132"/>
    </source>
</evidence>
<proteinExistence type="predicted"/>
<protein>
    <submittedName>
        <fullName evidence="1">Uncharacterized protein</fullName>
    </submittedName>
</protein>
<dbReference type="AlphaFoldDB" id="K3WHG7"/>
<reference evidence="2" key="2">
    <citation type="submission" date="2010-04" db="EMBL/GenBank/DDBJ databases">
        <authorList>
            <person name="Buell R."/>
            <person name="Hamilton J."/>
            <person name="Hostetler J."/>
        </authorList>
    </citation>
    <scope>NUCLEOTIDE SEQUENCE [LARGE SCALE GENOMIC DNA]</scope>
    <source>
        <strain evidence="2">DAOM:BR144</strain>
    </source>
</reference>
<keyword evidence="2" id="KW-1185">Reference proteome</keyword>
<name>K3WHG7_GLOUD</name>
<evidence type="ECO:0000313" key="1">
    <source>
        <dbReference type="EnsemblProtists" id="PYU1_T004409"/>
    </source>
</evidence>
<dbReference type="Proteomes" id="UP000019132">
    <property type="component" value="Unassembled WGS sequence"/>
</dbReference>
<dbReference type="HOGENOM" id="CLU_1614136_0_0_1"/>
<dbReference type="VEuPathDB" id="FungiDB:PYU1_G004399"/>
<accession>K3WHG7</accession>
<reference evidence="2" key="1">
    <citation type="journal article" date="2010" name="Genome Biol.">
        <title>Genome sequence of the necrotrophic plant pathogen Pythium ultimum reveals original pathogenicity mechanisms and effector repertoire.</title>
        <authorList>
            <person name="Levesque C.A."/>
            <person name="Brouwer H."/>
            <person name="Cano L."/>
            <person name="Hamilton J.P."/>
            <person name="Holt C."/>
            <person name="Huitema E."/>
            <person name="Raffaele S."/>
            <person name="Robideau G.P."/>
            <person name="Thines M."/>
            <person name="Win J."/>
            <person name="Zerillo M.M."/>
            <person name="Beakes G.W."/>
            <person name="Boore J.L."/>
            <person name="Busam D."/>
            <person name="Dumas B."/>
            <person name="Ferriera S."/>
            <person name="Fuerstenberg S.I."/>
            <person name="Gachon C.M."/>
            <person name="Gaulin E."/>
            <person name="Govers F."/>
            <person name="Grenville-Briggs L."/>
            <person name="Horner N."/>
            <person name="Hostetler J."/>
            <person name="Jiang R.H."/>
            <person name="Johnson J."/>
            <person name="Krajaejun T."/>
            <person name="Lin H."/>
            <person name="Meijer H.J."/>
            <person name="Moore B."/>
            <person name="Morris P."/>
            <person name="Phuntmart V."/>
            <person name="Puiu D."/>
            <person name="Shetty J."/>
            <person name="Stajich J.E."/>
            <person name="Tripathy S."/>
            <person name="Wawra S."/>
            <person name="van West P."/>
            <person name="Whitty B.R."/>
            <person name="Coutinho P.M."/>
            <person name="Henrissat B."/>
            <person name="Martin F."/>
            <person name="Thomas P.D."/>
            <person name="Tyler B.M."/>
            <person name="De Vries R.P."/>
            <person name="Kamoun S."/>
            <person name="Yandell M."/>
            <person name="Tisserat N."/>
            <person name="Buell C.R."/>
        </authorList>
    </citation>
    <scope>NUCLEOTIDE SEQUENCE</scope>
    <source>
        <strain evidence="2">DAOM:BR144</strain>
    </source>
</reference>
<reference evidence="1" key="3">
    <citation type="submission" date="2015-02" db="UniProtKB">
        <authorList>
            <consortium name="EnsemblProtists"/>
        </authorList>
    </citation>
    <scope>IDENTIFICATION</scope>
    <source>
        <strain evidence="1">DAOM BR144</strain>
    </source>
</reference>
<sequence length="165" mass="18768">MQTPDVAQWAAATNQQLAFAAAASSSSCSAHRHHNKRVLVRDVFVARHVVADHRQQHRERANIHRQQRLERKLEHIREHVLADKVNFDQRVCQDLLGELQQPRAPVALDFITRCLGTRAAEDCLRLGRDDAAAVRKEPPDALKELHSLAAELLVDRRQDLCVTRT</sequence>